<keyword evidence="2" id="KW-1185">Reference proteome</keyword>
<protein>
    <recommendedName>
        <fullName evidence="3">DUF3168 domain-containing protein</fullName>
    </recommendedName>
</protein>
<gene>
    <name evidence="1" type="ORF">ACFPYN_03055</name>
</gene>
<dbReference type="RefSeq" id="WP_377732444.1">
    <property type="nucleotide sequence ID" value="NZ_JBHSRI010000002.1"/>
</dbReference>
<proteinExistence type="predicted"/>
<sequence length="138" mass="15854">MNEKAKAHIQRVNTSIITNLKANFPSILLFRDEITSEEASAFEQGTRFWAMVFVLGALNPTDNRTKLTQTLQIDYYSEDRDDVDETVLDIISTLLNVKTVEFVNTIPLRAKVKDTDRFVDVISINFRRSIPIECTNRI</sequence>
<accession>A0ABW1L4K4</accession>
<dbReference type="Proteomes" id="UP001596170">
    <property type="component" value="Unassembled WGS sequence"/>
</dbReference>
<name>A0ABW1L4K4_9BACL</name>
<evidence type="ECO:0000313" key="2">
    <source>
        <dbReference type="Proteomes" id="UP001596170"/>
    </source>
</evidence>
<dbReference type="EMBL" id="JBHSRI010000002">
    <property type="protein sequence ID" value="MFC6038426.1"/>
    <property type="molecule type" value="Genomic_DNA"/>
</dbReference>
<reference evidence="2" key="1">
    <citation type="journal article" date="2019" name="Int. J. Syst. Evol. Microbiol.">
        <title>The Global Catalogue of Microorganisms (GCM) 10K type strain sequencing project: providing services to taxonomists for standard genome sequencing and annotation.</title>
        <authorList>
            <consortium name="The Broad Institute Genomics Platform"/>
            <consortium name="The Broad Institute Genome Sequencing Center for Infectious Disease"/>
            <person name="Wu L."/>
            <person name="Ma J."/>
        </authorList>
    </citation>
    <scope>NUCLEOTIDE SEQUENCE [LARGE SCALE GENOMIC DNA]</scope>
    <source>
        <strain evidence="2">CCUG 54527</strain>
    </source>
</reference>
<evidence type="ECO:0000313" key="1">
    <source>
        <dbReference type="EMBL" id="MFC6038426.1"/>
    </source>
</evidence>
<organism evidence="1 2">
    <name type="scientific">Paenisporosarcina macmurdoensis</name>
    <dbReference type="NCBI Taxonomy" id="212659"/>
    <lineage>
        <taxon>Bacteria</taxon>
        <taxon>Bacillati</taxon>
        <taxon>Bacillota</taxon>
        <taxon>Bacilli</taxon>
        <taxon>Bacillales</taxon>
        <taxon>Caryophanaceae</taxon>
        <taxon>Paenisporosarcina</taxon>
    </lineage>
</organism>
<comment type="caution">
    <text evidence="1">The sequence shown here is derived from an EMBL/GenBank/DDBJ whole genome shotgun (WGS) entry which is preliminary data.</text>
</comment>
<evidence type="ECO:0008006" key="3">
    <source>
        <dbReference type="Google" id="ProtNLM"/>
    </source>
</evidence>